<dbReference type="EMBL" id="JABAGO010000093">
    <property type="protein sequence ID" value="NMF01488.1"/>
    <property type="molecule type" value="Genomic_DNA"/>
</dbReference>
<protein>
    <submittedName>
        <fullName evidence="1">XkdX family protein</fullName>
    </submittedName>
</protein>
<reference evidence="1 2" key="1">
    <citation type="submission" date="2020-04" db="EMBL/GenBank/DDBJ databases">
        <authorList>
            <person name="Hitch T.C.A."/>
            <person name="Wylensek D."/>
            <person name="Clavel T."/>
        </authorList>
    </citation>
    <scope>NUCLEOTIDE SEQUENCE [LARGE SCALE GENOMIC DNA]</scope>
    <source>
        <strain evidence="1 2">WB01_D5_05</strain>
    </source>
</reference>
<dbReference type="Proteomes" id="UP000561326">
    <property type="component" value="Unassembled WGS sequence"/>
</dbReference>
<dbReference type="NCBIfam" id="TIGR01669">
    <property type="entry name" value="phage_XkdX"/>
    <property type="match status" value="1"/>
</dbReference>
<sequence length="55" mass="6561">MDWYKTIKRYYDMGLYTKEPESTMYIGNFVVYGKITAEQYETITNEAYTNPKATE</sequence>
<proteinExistence type="predicted"/>
<accession>A0A848D5U1</accession>
<dbReference type="RefSeq" id="WP_168976784.1">
    <property type="nucleotide sequence ID" value="NZ_CAMJCG010000009.1"/>
</dbReference>
<gene>
    <name evidence="1" type="ORF">HF838_25200</name>
</gene>
<evidence type="ECO:0000313" key="1">
    <source>
        <dbReference type="EMBL" id="NMF01488.1"/>
    </source>
</evidence>
<dbReference type="InterPro" id="IPR010022">
    <property type="entry name" value="XkdX"/>
</dbReference>
<organism evidence="1 2">
    <name type="scientific">Aneurinibacillus aneurinilyticus</name>
    <name type="common">Bacillus aneurinolyticus</name>
    <dbReference type="NCBI Taxonomy" id="1391"/>
    <lineage>
        <taxon>Bacteria</taxon>
        <taxon>Bacillati</taxon>
        <taxon>Bacillota</taxon>
        <taxon>Bacilli</taxon>
        <taxon>Bacillales</taxon>
        <taxon>Paenibacillaceae</taxon>
        <taxon>Aneurinibacillus group</taxon>
        <taxon>Aneurinibacillus</taxon>
    </lineage>
</organism>
<comment type="caution">
    <text evidence="1">The sequence shown here is derived from an EMBL/GenBank/DDBJ whole genome shotgun (WGS) entry which is preliminary data.</text>
</comment>
<dbReference type="Pfam" id="PF09693">
    <property type="entry name" value="Phage_XkdX"/>
    <property type="match status" value="1"/>
</dbReference>
<dbReference type="AlphaFoldDB" id="A0A848D5U1"/>
<name>A0A848D5U1_ANEAE</name>
<evidence type="ECO:0000313" key="2">
    <source>
        <dbReference type="Proteomes" id="UP000561326"/>
    </source>
</evidence>